<proteinExistence type="predicted"/>
<protein>
    <submittedName>
        <fullName evidence="1">Uncharacterized protein</fullName>
    </submittedName>
</protein>
<organism evidence="1">
    <name type="scientific">Timema bartmani</name>
    <dbReference type="NCBI Taxonomy" id="61472"/>
    <lineage>
        <taxon>Eukaryota</taxon>
        <taxon>Metazoa</taxon>
        <taxon>Ecdysozoa</taxon>
        <taxon>Arthropoda</taxon>
        <taxon>Hexapoda</taxon>
        <taxon>Insecta</taxon>
        <taxon>Pterygota</taxon>
        <taxon>Neoptera</taxon>
        <taxon>Polyneoptera</taxon>
        <taxon>Phasmatodea</taxon>
        <taxon>Timematodea</taxon>
        <taxon>Timematoidea</taxon>
        <taxon>Timematidae</taxon>
        <taxon>Timema</taxon>
    </lineage>
</organism>
<sequence>MAEFIGTWEIVSCIPLAETGAPGKSGIEGTRFSLDNMGDVTWTLSEGAKQFPLFQCETYEAEHPENQDTMLLSCESWCLLQCRRVFSGEFNSPVLSTFSLLPALEEGYFSDLTITAANNKQEVVLRVLHYSLMSSGRMESRSGEWVVTNNFLQEAAITSLSSGSNVECEL</sequence>
<name>A0A7R9I7R4_9NEOP</name>
<dbReference type="AlphaFoldDB" id="A0A7R9I7R4"/>
<gene>
    <name evidence="1" type="ORF">TBIB3V08_LOCUS10802</name>
</gene>
<reference evidence="1" key="1">
    <citation type="submission" date="2020-11" db="EMBL/GenBank/DDBJ databases">
        <authorList>
            <person name="Tran Van P."/>
        </authorList>
    </citation>
    <scope>NUCLEOTIDE SEQUENCE</scope>
</reference>
<dbReference type="EMBL" id="OD570123">
    <property type="protein sequence ID" value="CAD7448516.1"/>
    <property type="molecule type" value="Genomic_DNA"/>
</dbReference>
<evidence type="ECO:0000313" key="1">
    <source>
        <dbReference type="EMBL" id="CAD7448516.1"/>
    </source>
</evidence>
<accession>A0A7R9I7R4</accession>